<evidence type="ECO:0000259" key="2">
    <source>
        <dbReference type="Pfam" id="PF06985"/>
    </source>
</evidence>
<evidence type="ECO:0000313" key="3">
    <source>
        <dbReference type="EMBL" id="PMD31123.1"/>
    </source>
</evidence>
<dbReference type="Pfam" id="PF06985">
    <property type="entry name" value="HET"/>
    <property type="match status" value="1"/>
</dbReference>
<dbReference type="Proteomes" id="UP000235786">
    <property type="component" value="Unassembled WGS sequence"/>
</dbReference>
<sequence length="148" mass="17440">MRRKRSKRRRRPTRSHRPTSVPVIEDSLYESLPSQSSIRLITLHPSDFKDPIRCTLEVFELASVPPYEAISYVWGDATPRNRLRCNGRRYLVSDNLYDAIRNVRFKDEPRIIWVDALCIDQANLGERSHQVLLMRDIYSRAQRTLICL</sequence>
<dbReference type="OrthoDB" id="3598674at2759"/>
<dbReference type="PANTHER" id="PTHR24148:SF64">
    <property type="entry name" value="HETEROKARYON INCOMPATIBILITY DOMAIN-CONTAINING PROTEIN"/>
    <property type="match status" value="1"/>
</dbReference>
<dbReference type="InterPro" id="IPR052895">
    <property type="entry name" value="HetReg/Transcr_Mod"/>
</dbReference>
<evidence type="ECO:0000313" key="4">
    <source>
        <dbReference type="Proteomes" id="UP000235786"/>
    </source>
</evidence>
<proteinExistence type="predicted"/>
<keyword evidence="4" id="KW-1185">Reference proteome</keyword>
<dbReference type="EMBL" id="KZ613964">
    <property type="protein sequence ID" value="PMD31123.1"/>
    <property type="molecule type" value="Genomic_DNA"/>
</dbReference>
<evidence type="ECO:0000256" key="1">
    <source>
        <dbReference type="SAM" id="MobiDB-lite"/>
    </source>
</evidence>
<dbReference type="STRING" id="1149755.A0A2J6QXX6"/>
<dbReference type="InterPro" id="IPR010730">
    <property type="entry name" value="HET"/>
</dbReference>
<gene>
    <name evidence="3" type="ORF">L207DRAFT_442738</name>
</gene>
<feature type="region of interest" description="Disordered" evidence="1">
    <location>
        <begin position="1"/>
        <end position="20"/>
    </location>
</feature>
<feature type="compositionally biased region" description="Basic residues" evidence="1">
    <location>
        <begin position="1"/>
        <end position="17"/>
    </location>
</feature>
<dbReference type="PANTHER" id="PTHR24148">
    <property type="entry name" value="ANKYRIN REPEAT DOMAIN-CONTAINING PROTEIN 39 HOMOLOG-RELATED"/>
    <property type="match status" value="1"/>
</dbReference>
<accession>A0A2J6QXX6</accession>
<feature type="domain" description="Heterokaryon incompatibility" evidence="2">
    <location>
        <begin position="67"/>
        <end position="147"/>
    </location>
</feature>
<organism evidence="3 4">
    <name type="scientific">Hyaloscypha variabilis (strain UAMH 11265 / GT02V1 / F)</name>
    <name type="common">Meliniomyces variabilis</name>
    <dbReference type="NCBI Taxonomy" id="1149755"/>
    <lineage>
        <taxon>Eukaryota</taxon>
        <taxon>Fungi</taxon>
        <taxon>Dikarya</taxon>
        <taxon>Ascomycota</taxon>
        <taxon>Pezizomycotina</taxon>
        <taxon>Leotiomycetes</taxon>
        <taxon>Helotiales</taxon>
        <taxon>Hyaloscyphaceae</taxon>
        <taxon>Hyaloscypha</taxon>
        <taxon>Hyaloscypha variabilis</taxon>
    </lineage>
</organism>
<reference evidence="3 4" key="1">
    <citation type="submission" date="2016-04" db="EMBL/GenBank/DDBJ databases">
        <title>A degradative enzymes factory behind the ericoid mycorrhizal symbiosis.</title>
        <authorList>
            <consortium name="DOE Joint Genome Institute"/>
            <person name="Martino E."/>
            <person name="Morin E."/>
            <person name="Grelet G."/>
            <person name="Kuo A."/>
            <person name="Kohler A."/>
            <person name="Daghino S."/>
            <person name="Barry K."/>
            <person name="Choi C."/>
            <person name="Cichocki N."/>
            <person name="Clum A."/>
            <person name="Copeland A."/>
            <person name="Hainaut M."/>
            <person name="Haridas S."/>
            <person name="Labutti K."/>
            <person name="Lindquist E."/>
            <person name="Lipzen A."/>
            <person name="Khouja H.-R."/>
            <person name="Murat C."/>
            <person name="Ohm R."/>
            <person name="Olson A."/>
            <person name="Spatafora J."/>
            <person name="Veneault-Fourrey C."/>
            <person name="Henrissat B."/>
            <person name="Grigoriev I."/>
            <person name="Martin F."/>
            <person name="Perotto S."/>
        </authorList>
    </citation>
    <scope>NUCLEOTIDE SEQUENCE [LARGE SCALE GENOMIC DNA]</scope>
    <source>
        <strain evidence="3 4">F</strain>
    </source>
</reference>
<protein>
    <submittedName>
        <fullName evidence="3">HET-domain-containing protein</fullName>
    </submittedName>
</protein>
<name>A0A2J6QXX6_HYAVF</name>
<feature type="non-terminal residue" evidence="3">
    <location>
        <position position="148"/>
    </location>
</feature>
<dbReference type="AlphaFoldDB" id="A0A2J6QXX6"/>